<reference evidence="1 2" key="1">
    <citation type="submission" date="2021-06" db="EMBL/GenBank/DDBJ databases">
        <title>Actinoplanes lichenicola sp. nov., and Actinoplanes ovalisporus sp. nov., isolated from lichen in Thailand.</title>
        <authorList>
            <person name="Saeng-In P."/>
            <person name="Kanchanasin P."/>
            <person name="Yuki M."/>
            <person name="Kudo T."/>
            <person name="Ohkuma M."/>
            <person name="Phongsopitanun W."/>
            <person name="Tanasupawat S."/>
        </authorList>
    </citation>
    <scope>NUCLEOTIDE SEQUENCE [LARGE SCALE GENOMIC DNA]</scope>
    <source>
        <strain evidence="1 2">NBRC 110975</strain>
    </source>
</reference>
<dbReference type="InterPro" id="IPR011990">
    <property type="entry name" value="TPR-like_helical_dom_sf"/>
</dbReference>
<dbReference type="EMBL" id="JAHKKG010000013">
    <property type="protein sequence ID" value="MBU2669117.1"/>
    <property type="molecule type" value="Genomic_DNA"/>
</dbReference>
<proteinExistence type="predicted"/>
<dbReference type="Gene3D" id="1.25.40.10">
    <property type="entry name" value="Tetratricopeptide repeat domain"/>
    <property type="match status" value="1"/>
</dbReference>
<keyword evidence="2" id="KW-1185">Reference proteome</keyword>
<gene>
    <name evidence="1" type="ORF">KOI35_36950</name>
</gene>
<accession>A0ABS5Z0C2</accession>
<organism evidence="1 2">
    <name type="scientific">Paractinoplanes bogorensis</name>
    <dbReference type="NCBI Taxonomy" id="1610840"/>
    <lineage>
        <taxon>Bacteria</taxon>
        <taxon>Bacillati</taxon>
        <taxon>Actinomycetota</taxon>
        <taxon>Actinomycetes</taxon>
        <taxon>Micromonosporales</taxon>
        <taxon>Micromonosporaceae</taxon>
        <taxon>Paractinoplanes</taxon>
    </lineage>
</organism>
<dbReference type="Proteomes" id="UP001519654">
    <property type="component" value="Unassembled WGS sequence"/>
</dbReference>
<sequence length="244" mass="26418">MELIDEITVAALELARAGRGETALRLLDASGPDDPRIALTAAEVAVEHDMRTGSREAPARVAAAEKICGRTWDVEFAALRLDYFDQVFSRSTSGDDLRPWASRLIGSAPDPVRAGWAHMWLGLILDNLAGDRPAAPAHYRVALSAGDDLLTWEALRHLGDHDRDDGDLDRARERWERAAALGAATGRVGGTLAQQMLLAVLHRDTGDEAGAVALAREISRWAHAIGAVRQHRQAEAFLAGERIA</sequence>
<evidence type="ECO:0000313" key="1">
    <source>
        <dbReference type="EMBL" id="MBU2669117.1"/>
    </source>
</evidence>
<dbReference type="SUPFAM" id="SSF48452">
    <property type="entry name" value="TPR-like"/>
    <property type="match status" value="1"/>
</dbReference>
<evidence type="ECO:0008006" key="3">
    <source>
        <dbReference type="Google" id="ProtNLM"/>
    </source>
</evidence>
<comment type="caution">
    <text evidence="1">The sequence shown here is derived from an EMBL/GenBank/DDBJ whole genome shotgun (WGS) entry which is preliminary data.</text>
</comment>
<evidence type="ECO:0000313" key="2">
    <source>
        <dbReference type="Proteomes" id="UP001519654"/>
    </source>
</evidence>
<dbReference type="RefSeq" id="WP_215793343.1">
    <property type="nucleotide sequence ID" value="NZ_JAHKKG010000013.1"/>
</dbReference>
<name>A0ABS5Z0C2_9ACTN</name>
<protein>
    <recommendedName>
        <fullName evidence="3">Sel1 repeat family protein</fullName>
    </recommendedName>
</protein>